<dbReference type="EMBL" id="CAHJWF010000130">
    <property type="protein sequence ID" value="CAB5499305.1"/>
    <property type="molecule type" value="Genomic_DNA"/>
</dbReference>
<name>A0ABM8M6D1_9GAMM</name>
<gene>
    <name evidence="1" type="ORF">AZO1586I_465</name>
</gene>
<keyword evidence="2" id="KW-1185">Reference proteome</keyword>
<proteinExistence type="predicted"/>
<dbReference type="Proteomes" id="UP000626656">
    <property type="component" value="Unassembled WGS sequence"/>
</dbReference>
<accession>A0ABM8M6D1</accession>
<organism evidence="1 2">
    <name type="scientific">Bathymodiolus thermophilus thioautotrophic gill symbiont</name>
    <dbReference type="NCBI Taxonomy" id="2360"/>
    <lineage>
        <taxon>Bacteria</taxon>
        <taxon>Pseudomonadati</taxon>
        <taxon>Pseudomonadota</taxon>
        <taxon>Gammaproteobacteria</taxon>
        <taxon>sulfur-oxidizing symbionts</taxon>
    </lineage>
</organism>
<evidence type="ECO:0008006" key="3">
    <source>
        <dbReference type="Google" id="ProtNLM"/>
    </source>
</evidence>
<reference evidence="1 2" key="1">
    <citation type="submission" date="2020-05" db="EMBL/GenBank/DDBJ databases">
        <authorList>
            <person name="Petersen J."/>
            <person name="Sayavedra L."/>
        </authorList>
    </citation>
    <scope>NUCLEOTIDE SEQUENCE [LARGE SCALE GENOMIC DNA]</scope>
    <source>
        <strain evidence="1">B azoricus SOX ET2 1586I</strain>
    </source>
</reference>
<evidence type="ECO:0000313" key="1">
    <source>
        <dbReference type="EMBL" id="CAB5499305.1"/>
    </source>
</evidence>
<protein>
    <recommendedName>
        <fullName evidence="3">Transposase</fullName>
    </recommendedName>
</protein>
<evidence type="ECO:0000313" key="2">
    <source>
        <dbReference type="Proteomes" id="UP000626656"/>
    </source>
</evidence>
<sequence length="42" mass="5006">MNQESPKKIKTFKIKLKRIEAPNIRALKKNFGLMKIKTNYSR</sequence>
<comment type="caution">
    <text evidence="1">The sequence shown here is derived from an EMBL/GenBank/DDBJ whole genome shotgun (WGS) entry which is preliminary data.</text>
</comment>